<dbReference type="GO" id="GO:0004222">
    <property type="term" value="F:metalloendopeptidase activity"/>
    <property type="evidence" value="ECO:0007669"/>
    <property type="project" value="InterPro"/>
</dbReference>
<dbReference type="OrthoDB" id="9811314at2"/>
<protein>
    <submittedName>
        <fullName evidence="6">Insulinase family protein</fullName>
    </submittedName>
</protein>
<evidence type="ECO:0000313" key="6">
    <source>
        <dbReference type="EMBL" id="RVU47535.1"/>
    </source>
</evidence>
<evidence type="ECO:0000313" key="7">
    <source>
        <dbReference type="Proteomes" id="UP000285575"/>
    </source>
</evidence>
<name>A0A437RLU1_9BURK</name>
<evidence type="ECO:0000259" key="4">
    <source>
        <dbReference type="Pfam" id="PF00675"/>
    </source>
</evidence>
<dbReference type="GO" id="GO:0046872">
    <property type="term" value="F:metal ion binding"/>
    <property type="evidence" value="ECO:0007669"/>
    <property type="project" value="InterPro"/>
</dbReference>
<dbReference type="Pfam" id="PF00675">
    <property type="entry name" value="Peptidase_M16"/>
    <property type="match status" value="1"/>
</dbReference>
<dbReference type="PANTHER" id="PTHR11851">
    <property type="entry name" value="METALLOPROTEASE"/>
    <property type="match status" value="1"/>
</dbReference>
<evidence type="ECO:0000259" key="5">
    <source>
        <dbReference type="Pfam" id="PF05193"/>
    </source>
</evidence>
<dbReference type="Pfam" id="PF05193">
    <property type="entry name" value="Peptidase_M16_C"/>
    <property type="match status" value="1"/>
</dbReference>
<feature type="domain" description="Peptidase M16 N-terminal" evidence="4">
    <location>
        <begin position="21"/>
        <end position="164"/>
    </location>
</feature>
<dbReference type="InterPro" id="IPR007863">
    <property type="entry name" value="Peptidase_M16_C"/>
</dbReference>
<comment type="cofactor">
    <cofactor evidence="1">
        <name>Zn(2+)</name>
        <dbReference type="ChEBI" id="CHEBI:29105"/>
    </cofactor>
</comment>
<gene>
    <name evidence="6" type="ORF">EOE66_07315</name>
</gene>
<dbReference type="SUPFAM" id="SSF63411">
    <property type="entry name" value="LuxS/MPP-like metallohydrolase"/>
    <property type="match status" value="2"/>
</dbReference>
<dbReference type="InterPro" id="IPR011765">
    <property type="entry name" value="Pept_M16_N"/>
</dbReference>
<evidence type="ECO:0000256" key="3">
    <source>
        <dbReference type="RuleBase" id="RU004447"/>
    </source>
</evidence>
<dbReference type="Gene3D" id="3.30.830.10">
    <property type="entry name" value="Metalloenzyme, LuxS/M16 peptidase-like"/>
    <property type="match status" value="2"/>
</dbReference>
<dbReference type="EMBL" id="SACR01000002">
    <property type="protein sequence ID" value="RVU47535.1"/>
    <property type="molecule type" value="Genomic_DNA"/>
</dbReference>
<dbReference type="Proteomes" id="UP000285575">
    <property type="component" value="Unassembled WGS sequence"/>
</dbReference>
<keyword evidence="7" id="KW-1185">Reference proteome</keyword>
<dbReference type="GO" id="GO:0006508">
    <property type="term" value="P:proteolysis"/>
    <property type="evidence" value="ECO:0007669"/>
    <property type="project" value="InterPro"/>
</dbReference>
<evidence type="ECO:0000256" key="2">
    <source>
        <dbReference type="ARBA" id="ARBA00007261"/>
    </source>
</evidence>
<comment type="caution">
    <text evidence="6">The sequence shown here is derived from an EMBL/GenBank/DDBJ whole genome shotgun (WGS) entry which is preliminary data.</text>
</comment>
<sequence length="434" mass="46786">MQNTAPDTFLHTLPNGVRCLVLHQPWRQAVNLSVFVRAGSQHEARRFTGISHVVEHMAFKGTATRSCQQINLAAEALGAEVNAHTDKDHTAFHIDGMAADLPAFVALLAEIVQHSTFPEEELERERQVILHEYTEFDEDPVSMAFRLFDRACYGLHPAGQPVIGSRANLERFTRADLQAHVARLYTGPNVVVAVAGPVDAPAFARQVEAAFGAMPGGTPNTVEAPAWQGGVKLRRMAGSAQCQLVLGHGMPPLADAKHTAWVLAAALLGEGMSSPLLDEIRERRGLAYHVGCSADVGALAAQFVIDAATAPEQADELLQAVAVLLQRHAEKTDSVALARARKQLAVRALRTLEQPVRRLEAAVQDVYTFGRVRSTEEQLQALHDVTPAQVRRVFATMAMRPAAIGLAGSVTARAREQAEALFVAEGRAASTIGA</sequence>
<dbReference type="RefSeq" id="WP_128227996.1">
    <property type="nucleotide sequence ID" value="NZ_SACR01000002.1"/>
</dbReference>
<dbReference type="PROSITE" id="PS00143">
    <property type="entry name" value="INSULINASE"/>
    <property type="match status" value="1"/>
</dbReference>
<comment type="similarity">
    <text evidence="2 3">Belongs to the peptidase M16 family.</text>
</comment>
<proteinExistence type="inferred from homology"/>
<reference evidence="6 7" key="1">
    <citation type="submission" date="2019-01" db="EMBL/GenBank/DDBJ databases">
        <authorList>
            <person name="Chen W.-M."/>
        </authorList>
    </citation>
    <scope>NUCLEOTIDE SEQUENCE [LARGE SCALE GENOMIC DNA]</scope>
    <source>
        <strain evidence="6 7">KYPY4</strain>
    </source>
</reference>
<evidence type="ECO:0000256" key="1">
    <source>
        <dbReference type="ARBA" id="ARBA00001947"/>
    </source>
</evidence>
<organism evidence="6 7">
    <name type="scientific">Rubrivivax rivuli</name>
    <dbReference type="NCBI Taxonomy" id="1862385"/>
    <lineage>
        <taxon>Bacteria</taxon>
        <taxon>Pseudomonadati</taxon>
        <taxon>Pseudomonadota</taxon>
        <taxon>Betaproteobacteria</taxon>
        <taxon>Burkholderiales</taxon>
        <taxon>Sphaerotilaceae</taxon>
        <taxon>Rubrivivax</taxon>
    </lineage>
</organism>
<dbReference type="InterPro" id="IPR011249">
    <property type="entry name" value="Metalloenz_LuxS/M16"/>
</dbReference>
<accession>A0A437RLU1</accession>
<dbReference type="InterPro" id="IPR001431">
    <property type="entry name" value="Pept_M16_Zn_BS"/>
</dbReference>
<feature type="domain" description="Peptidase M16 C-terminal" evidence="5">
    <location>
        <begin position="172"/>
        <end position="344"/>
    </location>
</feature>
<dbReference type="PANTHER" id="PTHR11851:SF49">
    <property type="entry name" value="MITOCHONDRIAL-PROCESSING PEPTIDASE SUBUNIT ALPHA"/>
    <property type="match status" value="1"/>
</dbReference>
<dbReference type="AlphaFoldDB" id="A0A437RLU1"/>
<dbReference type="InterPro" id="IPR050361">
    <property type="entry name" value="MPP/UQCRC_Complex"/>
</dbReference>